<dbReference type="InterPro" id="IPR050708">
    <property type="entry name" value="T6SS_VgrG/RHS"/>
</dbReference>
<feature type="region of interest" description="Disordered" evidence="1">
    <location>
        <begin position="1579"/>
        <end position="1612"/>
    </location>
</feature>
<keyword evidence="2" id="KW-0812">Transmembrane</keyword>
<dbReference type="Pfam" id="PF05593">
    <property type="entry name" value="RHS_repeat"/>
    <property type="match status" value="7"/>
</dbReference>
<feature type="domain" description="RHS protein conserved region" evidence="3">
    <location>
        <begin position="1372"/>
        <end position="1405"/>
    </location>
</feature>
<dbReference type="RefSeq" id="WP_340348728.1">
    <property type="nucleotide sequence ID" value="NZ_JBBKZT010000070.1"/>
</dbReference>
<evidence type="ECO:0000259" key="4">
    <source>
        <dbReference type="Pfam" id="PF20148"/>
    </source>
</evidence>
<sequence>MAEQGAPAPAPETKERERQKAVAPLDTIAPQDIAAASKFVDDWLRGFTGGYVTLERLTMVLGSIPVVGNIMALVDVFVDVIVIFEKKAKDSIDEFMNWVSLGINLIGLIPLPVNMAAARMSLRPTLHLVRQQLRNTASNLGEALITVLTSHLNATLAGTLDKHIEEAIGLLDDLLKKCADLCDAIVDNLCSILKRVIGQEDLFNVNPPAPAAKVHDPRVQSTWNSMWASAVRMSKQTASFVSRAAASRLPEGVTSRINGVIASLTDFKGNFRKKLAQLGNANEERSLKWLMHKLLAAVRRKKVELGASIPPAHGSQASAVKPSTPLGTVAVQANAYGDGGTCPYPPIATKRAINFALGTESFSHTDFVLPAPLAIAWHRTYRSDLAAYDKGSLGARWTTSFSSRVDIANAPRGPREGQPSFVYHDAGGRSHAFPVLAVGQSHRNEIEQITATRLSETLLVLDFGQPMPAGEQPDWRETYELVASKRKTDRSSAPTPHFRLIAQHARDGAAIGLRYDHVLASGEEVLSDILSKQGDVTLAHVGIRPDATTGRIESAWELKDGQVVRQLAAYTYDASGDLIAAQDENGASWSYRYSHHLVTRYTDRTGRGTNLQYDGTGPEAKAIREWADDGSLDTRLEWDRNIRLTYVTDALGQETWYYYDILGYTYRIVHPDGQQEWFFRDEAKNVTRHVHPDGSTDDYLYNPYGNLQTHTRADGSRVHFEYDRSHRLTSLMDGEGAVWKHDYNPQGHLTEETDPLGHVTRYAYDKAGRPVRITDAKGGIKKLAYTPSGQLASYTDCSNKTTRWDYDSRGRLAQSTDAAGQTTQYRYTTLSEQTLAAATQEAANHPGQLESVTLPDATKEQFAHDAEGRLLTHTDPLQRQTRYRYDATGQIAGRTDAAGHTLVYQWDKLGRLTQLQNENGAHYRFAYDPVGRLLEEVGFDGKATQYRYEDTTGVLAEVTEASLQTHLQFDPLGRLTGRKVNDQEETFGYDRNGRLVEARNQHAKLQWFHDEAGNLTREHHADLQRSSTAVWQHRYDELNQRIGTIRPDGHVTEWLSYGSGHVHGLLLDGEDILAFERDDLHREVSRAQYNGLHQSQRWDPAGRLLAQQLHRGTPPVTLTRSSPAPVIERNYHYDKAGQLTIIGDSRRGRLEYRYDPVGRLLEANGRLGKEIFAFDPAGNIADPVAFDPASAGGSAAPSKAQRIRMVAASKLMDNLLKDYAGTHYTYDARGNLIKRTANARKTTFTWDGFNRMVSAKTEEGETTFRYDPLGRRIGKTSAAGETIFGWDGDVLAFESTTRAGKDRQADTVHYIHEKDSFVPLVQARRPQAIQLSATTDVKALMQANGGKYHIDQDPLWNGQQEQRPTAFTKEEIAFYQCDHLGTPQELTDHEGNIAWSASYKAWGEAKEVISEAARRSGITNPIRFQGQYLDEETGLHYNRYRYYDPSSGRFASSDPIKLAGGANLHQYAANPVEWIDPLGLIGNRANRRAGEILQRNDATTGGHAHCRHGAQTTMAQQEHRAITGVPPDRPNMAPKPQGGPDSTKYLSNVDQLDAMQRGRVEMDRTGLNEATVDMGRTIGEGYPAGGGQATSTSRATTRRNNSNQIYTSYPKL</sequence>
<feature type="region of interest" description="Disordered" evidence="1">
    <location>
        <begin position="1524"/>
        <end position="1545"/>
    </location>
</feature>
<dbReference type="EMBL" id="JBBKZT010000070">
    <property type="protein sequence ID" value="MEJ8852790.1"/>
    <property type="molecule type" value="Genomic_DNA"/>
</dbReference>
<dbReference type="InterPro" id="IPR045351">
    <property type="entry name" value="DUF6531"/>
</dbReference>
<dbReference type="PANTHER" id="PTHR32305">
    <property type="match status" value="1"/>
</dbReference>
<dbReference type="Pfam" id="PF20148">
    <property type="entry name" value="DUF6531"/>
    <property type="match status" value="1"/>
</dbReference>
<evidence type="ECO:0000259" key="3">
    <source>
        <dbReference type="Pfam" id="PF03527"/>
    </source>
</evidence>
<evidence type="ECO:0000256" key="1">
    <source>
        <dbReference type="SAM" id="MobiDB-lite"/>
    </source>
</evidence>
<feature type="transmembrane region" description="Helical" evidence="2">
    <location>
        <begin position="60"/>
        <end position="83"/>
    </location>
</feature>
<protein>
    <submittedName>
        <fullName evidence="5">RHS repeat-associated core domain-containing protein</fullName>
    </submittedName>
</protein>
<dbReference type="InterPro" id="IPR001826">
    <property type="entry name" value="RHS"/>
</dbReference>
<dbReference type="NCBIfam" id="TIGR01643">
    <property type="entry name" value="YD_repeat_2x"/>
    <property type="match status" value="9"/>
</dbReference>
<feature type="domain" description="DUF6531" evidence="4">
    <location>
        <begin position="352"/>
        <end position="433"/>
    </location>
</feature>
<feature type="transmembrane region" description="Helical" evidence="2">
    <location>
        <begin position="95"/>
        <end position="113"/>
    </location>
</feature>
<keyword evidence="2" id="KW-1133">Transmembrane helix</keyword>
<dbReference type="InterPro" id="IPR006530">
    <property type="entry name" value="YD"/>
</dbReference>
<name>A0ABU8WZ17_9BURK</name>
<keyword evidence="6" id="KW-1185">Reference proteome</keyword>
<dbReference type="SUPFAM" id="SSF82171">
    <property type="entry name" value="DPP6 N-terminal domain-like"/>
    <property type="match status" value="1"/>
</dbReference>
<dbReference type="PANTHER" id="PTHR32305:SF15">
    <property type="entry name" value="PROTEIN RHSA-RELATED"/>
    <property type="match status" value="1"/>
</dbReference>
<comment type="caution">
    <text evidence="5">The sequence shown here is derived from an EMBL/GenBank/DDBJ whole genome shotgun (WGS) entry which is preliminary data.</text>
</comment>
<dbReference type="Pfam" id="PF03527">
    <property type="entry name" value="RHS"/>
    <property type="match status" value="1"/>
</dbReference>
<feature type="region of interest" description="Disordered" evidence="1">
    <location>
        <begin position="1"/>
        <end position="20"/>
    </location>
</feature>
<evidence type="ECO:0000313" key="5">
    <source>
        <dbReference type="EMBL" id="MEJ8852790.1"/>
    </source>
</evidence>
<dbReference type="Gene3D" id="2.180.10.10">
    <property type="entry name" value="RHS repeat-associated core"/>
    <property type="match status" value="2"/>
</dbReference>
<dbReference type="Proteomes" id="UP001385892">
    <property type="component" value="Unassembled WGS sequence"/>
</dbReference>
<gene>
    <name evidence="5" type="ORF">WKW82_39800</name>
</gene>
<evidence type="ECO:0000313" key="6">
    <source>
        <dbReference type="Proteomes" id="UP001385892"/>
    </source>
</evidence>
<dbReference type="InterPro" id="IPR031325">
    <property type="entry name" value="RHS_repeat"/>
</dbReference>
<proteinExistence type="predicted"/>
<evidence type="ECO:0000256" key="2">
    <source>
        <dbReference type="SAM" id="Phobius"/>
    </source>
</evidence>
<organism evidence="5 6">
    <name type="scientific">Variovorax rhizosphaerae</name>
    <dbReference type="NCBI Taxonomy" id="1836200"/>
    <lineage>
        <taxon>Bacteria</taxon>
        <taxon>Pseudomonadati</taxon>
        <taxon>Pseudomonadota</taxon>
        <taxon>Betaproteobacteria</taxon>
        <taxon>Burkholderiales</taxon>
        <taxon>Comamonadaceae</taxon>
        <taxon>Variovorax</taxon>
    </lineage>
</organism>
<accession>A0ABU8WZ17</accession>
<dbReference type="CDD" id="cd20743">
    <property type="entry name" value="FIX_RhsA-like"/>
    <property type="match status" value="1"/>
</dbReference>
<dbReference type="NCBIfam" id="TIGR03696">
    <property type="entry name" value="Rhs_assc_core"/>
    <property type="match status" value="1"/>
</dbReference>
<dbReference type="InterPro" id="IPR022385">
    <property type="entry name" value="Rhs_assc_core"/>
</dbReference>
<keyword evidence="2" id="KW-0472">Membrane</keyword>
<reference evidence="5 6" key="1">
    <citation type="submission" date="2024-03" db="EMBL/GenBank/DDBJ databases">
        <title>Novel species of the genus Variovorax.</title>
        <authorList>
            <person name="Liu Q."/>
            <person name="Xin Y.-H."/>
        </authorList>
    </citation>
    <scope>NUCLEOTIDE SEQUENCE [LARGE SCALE GENOMIC DNA]</scope>
    <source>
        <strain evidence="5 6">KACC 18900</strain>
    </source>
</reference>
<feature type="compositionally biased region" description="Low complexity" evidence="1">
    <location>
        <begin position="1589"/>
        <end position="1604"/>
    </location>
</feature>